<organism evidence="3">
    <name type="scientific">Haemonchus placei</name>
    <name type="common">Barber's pole worm</name>
    <dbReference type="NCBI Taxonomy" id="6290"/>
    <lineage>
        <taxon>Eukaryota</taxon>
        <taxon>Metazoa</taxon>
        <taxon>Ecdysozoa</taxon>
        <taxon>Nematoda</taxon>
        <taxon>Chromadorea</taxon>
        <taxon>Rhabditida</taxon>
        <taxon>Rhabditina</taxon>
        <taxon>Rhabditomorpha</taxon>
        <taxon>Strongyloidea</taxon>
        <taxon>Trichostrongylidae</taxon>
        <taxon>Haemonchus</taxon>
    </lineage>
</organism>
<evidence type="ECO:0000313" key="1">
    <source>
        <dbReference type="EMBL" id="VDO23733.1"/>
    </source>
</evidence>
<reference evidence="3" key="1">
    <citation type="submission" date="2017-02" db="UniProtKB">
        <authorList>
            <consortium name="WormBaseParasite"/>
        </authorList>
    </citation>
    <scope>IDENTIFICATION</scope>
</reference>
<dbReference type="WBParaSite" id="HPLM_0000466701-mRNA-1">
    <property type="protein sequence ID" value="HPLM_0000466701-mRNA-1"/>
    <property type="gene ID" value="HPLM_0000466701"/>
</dbReference>
<reference evidence="1 2" key="2">
    <citation type="submission" date="2018-11" db="EMBL/GenBank/DDBJ databases">
        <authorList>
            <consortium name="Pathogen Informatics"/>
        </authorList>
    </citation>
    <scope>NUCLEOTIDE SEQUENCE [LARGE SCALE GENOMIC DNA]</scope>
    <source>
        <strain evidence="1 2">MHpl1</strain>
    </source>
</reference>
<name>A0A0N4W471_HAEPC</name>
<dbReference type="Proteomes" id="UP000268014">
    <property type="component" value="Unassembled WGS sequence"/>
</dbReference>
<evidence type="ECO:0000313" key="3">
    <source>
        <dbReference type="WBParaSite" id="HPLM_0000466701-mRNA-1"/>
    </source>
</evidence>
<proteinExistence type="predicted"/>
<gene>
    <name evidence="1" type="ORF">HPLM_LOCUS4659</name>
</gene>
<dbReference type="EMBL" id="UZAF01016234">
    <property type="protein sequence ID" value="VDO23733.1"/>
    <property type="molecule type" value="Genomic_DNA"/>
</dbReference>
<keyword evidence="2" id="KW-1185">Reference proteome</keyword>
<sequence>MPTARCWQIWASGLHCCPRCAWHDDVMTSLKLVICSIEALINSTQQNHAHQGVPYTPTDDRGGIPHCTVIHDSGKWSFRRLYRDWIGISQLGTHLRTI</sequence>
<accession>A0A0N4W471</accession>
<protein>
    <submittedName>
        <fullName evidence="3">Secreted protein</fullName>
    </submittedName>
</protein>
<dbReference type="AlphaFoldDB" id="A0A0N4W471"/>
<evidence type="ECO:0000313" key="2">
    <source>
        <dbReference type="Proteomes" id="UP000268014"/>
    </source>
</evidence>